<keyword evidence="9 10" id="KW-0998">Cell outer membrane</keyword>
<evidence type="ECO:0000256" key="2">
    <source>
        <dbReference type="ARBA" id="ARBA00022448"/>
    </source>
</evidence>
<dbReference type="InterPro" id="IPR012910">
    <property type="entry name" value="Plug_dom"/>
</dbReference>
<keyword evidence="2 10" id="KW-0813">Transport</keyword>
<organism evidence="15 16">
    <name type="scientific">Vreelandella alkaliphila</name>
    <dbReference type="NCBI Taxonomy" id="272774"/>
    <lineage>
        <taxon>Bacteria</taxon>
        <taxon>Pseudomonadati</taxon>
        <taxon>Pseudomonadota</taxon>
        <taxon>Gammaproteobacteria</taxon>
        <taxon>Oceanospirillales</taxon>
        <taxon>Halomonadaceae</taxon>
        <taxon>Vreelandella</taxon>
    </lineage>
</organism>
<keyword evidence="7 11" id="KW-0798">TonB box</keyword>
<dbReference type="InterPro" id="IPR039426">
    <property type="entry name" value="TonB-dep_rcpt-like"/>
</dbReference>
<evidence type="ECO:0000256" key="9">
    <source>
        <dbReference type="ARBA" id="ARBA00023237"/>
    </source>
</evidence>
<dbReference type="InterPro" id="IPR037066">
    <property type="entry name" value="Plug_dom_sf"/>
</dbReference>
<dbReference type="InterPro" id="IPR000531">
    <property type="entry name" value="Beta-barrel_TonB"/>
</dbReference>
<dbReference type="SUPFAM" id="SSF56935">
    <property type="entry name" value="Porins"/>
    <property type="match status" value="1"/>
</dbReference>
<feature type="domain" description="TonB-dependent receptor plug" evidence="14">
    <location>
        <begin position="51"/>
        <end position="156"/>
    </location>
</feature>
<dbReference type="AlphaFoldDB" id="A0AAJ2S3Q6"/>
<feature type="signal peptide" evidence="12">
    <location>
        <begin position="1"/>
        <end position="25"/>
    </location>
</feature>
<evidence type="ECO:0000256" key="8">
    <source>
        <dbReference type="ARBA" id="ARBA00023136"/>
    </source>
</evidence>
<comment type="subcellular location">
    <subcellularLocation>
        <location evidence="1 10">Cell outer membrane</location>
        <topology evidence="1 10">Multi-pass membrane protein</topology>
    </subcellularLocation>
</comment>
<evidence type="ECO:0000256" key="10">
    <source>
        <dbReference type="PROSITE-ProRule" id="PRU01360"/>
    </source>
</evidence>
<evidence type="ECO:0000313" key="15">
    <source>
        <dbReference type="EMBL" id="MDX5979306.1"/>
    </source>
</evidence>
<keyword evidence="3 10" id="KW-1134">Transmembrane beta strand</keyword>
<evidence type="ECO:0000256" key="3">
    <source>
        <dbReference type="ARBA" id="ARBA00022452"/>
    </source>
</evidence>
<keyword evidence="5 12" id="KW-0732">Signal</keyword>
<dbReference type="Gene3D" id="2.40.170.20">
    <property type="entry name" value="TonB-dependent receptor, beta-barrel domain"/>
    <property type="match status" value="1"/>
</dbReference>
<keyword evidence="4 10" id="KW-0812">Transmembrane</keyword>
<dbReference type="PANTHER" id="PTHR30069">
    <property type="entry name" value="TONB-DEPENDENT OUTER MEMBRANE RECEPTOR"/>
    <property type="match status" value="1"/>
</dbReference>
<dbReference type="GeneID" id="303167291"/>
<proteinExistence type="inferred from homology"/>
<dbReference type="EMBL" id="JAWXXT010000001">
    <property type="protein sequence ID" value="MDX5979306.1"/>
    <property type="molecule type" value="Genomic_DNA"/>
</dbReference>
<evidence type="ECO:0000256" key="6">
    <source>
        <dbReference type="ARBA" id="ARBA00023065"/>
    </source>
</evidence>
<dbReference type="PROSITE" id="PS52016">
    <property type="entry name" value="TONB_DEPENDENT_REC_3"/>
    <property type="match status" value="1"/>
</dbReference>
<evidence type="ECO:0000256" key="11">
    <source>
        <dbReference type="RuleBase" id="RU003357"/>
    </source>
</evidence>
<feature type="chain" id="PRO_5042554676" evidence="12">
    <location>
        <begin position="26"/>
        <end position="600"/>
    </location>
</feature>
<evidence type="ECO:0000256" key="7">
    <source>
        <dbReference type="ARBA" id="ARBA00023077"/>
    </source>
</evidence>
<comment type="similarity">
    <text evidence="10 11">Belongs to the TonB-dependent receptor family.</text>
</comment>
<dbReference type="Gene3D" id="2.170.130.10">
    <property type="entry name" value="TonB-dependent receptor, plug domain"/>
    <property type="match status" value="1"/>
</dbReference>
<evidence type="ECO:0000256" key="5">
    <source>
        <dbReference type="ARBA" id="ARBA00022729"/>
    </source>
</evidence>
<protein>
    <submittedName>
        <fullName evidence="15">TonB-dependent receptor</fullName>
    </submittedName>
</protein>
<evidence type="ECO:0000259" key="13">
    <source>
        <dbReference type="Pfam" id="PF00593"/>
    </source>
</evidence>
<dbReference type="Pfam" id="PF07715">
    <property type="entry name" value="Plug"/>
    <property type="match status" value="1"/>
</dbReference>
<accession>A0AAJ2S3Q6</accession>
<evidence type="ECO:0000256" key="1">
    <source>
        <dbReference type="ARBA" id="ARBA00004571"/>
    </source>
</evidence>
<dbReference type="Proteomes" id="UP001276761">
    <property type="component" value="Unassembled WGS sequence"/>
</dbReference>
<dbReference type="CDD" id="cd01347">
    <property type="entry name" value="ligand_gated_channel"/>
    <property type="match status" value="1"/>
</dbReference>
<keyword evidence="8 10" id="KW-0472">Membrane</keyword>
<keyword evidence="15" id="KW-0675">Receptor</keyword>
<dbReference type="PANTHER" id="PTHR30069:SF53">
    <property type="entry name" value="COLICIN I RECEPTOR-RELATED"/>
    <property type="match status" value="1"/>
</dbReference>
<evidence type="ECO:0000313" key="16">
    <source>
        <dbReference type="Proteomes" id="UP001276761"/>
    </source>
</evidence>
<dbReference type="GO" id="GO:0006811">
    <property type="term" value="P:monoatomic ion transport"/>
    <property type="evidence" value="ECO:0007669"/>
    <property type="project" value="UniProtKB-KW"/>
</dbReference>
<evidence type="ECO:0000256" key="4">
    <source>
        <dbReference type="ARBA" id="ARBA00022692"/>
    </source>
</evidence>
<evidence type="ECO:0000256" key="12">
    <source>
        <dbReference type="SAM" id="SignalP"/>
    </source>
</evidence>
<feature type="domain" description="TonB-dependent receptor-like beta-barrel" evidence="13">
    <location>
        <begin position="179"/>
        <end position="568"/>
    </location>
</feature>
<reference evidence="15" key="1">
    <citation type="submission" date="2023-11" db="EMBL/GenBank/DDBJ databases">
        <title>MicrobeMod: A computational toolkit for identifying prokaryotic methylation and restriction-modification with nanopore sequencing.</title>
        <authorList>
            <person name="Crits-Christoph A."/>
            <person name="Kang S.C."/>
            <person name="Lee H."/>
            <person name="Ostrov N."/>
        </authorList>
    </citation>
    <scope>NUCLEOTIDE SEQUENCE</scope>
    <source>
        <strain evidence="15">ATCC BAA-953</strain>
    </source>
</reference>
<dbReference type="GO" id="GO:0009279">
    <property type="term" value="C:cell outer membrane"/>
    <property type="evidence" value="ECO:0007669"/>
    <property type="project" value="UniProtKB-SubCell"/>
</dbReference>
<gene>
    <name evidence="15" type="ORF">SIL78_17310</name>
</gene>
<name>A0AAJ2S3Q6_9GAMM</name>
<evidence type="ECO:0000259" key="14">
    <source>
        <dbReference type="Pfam" id="PF07715"/>
    </source>
</evidence>
<dbReference type="InterPro" id="IPR036942">
    <property type="entry name" value="Beta-barrel_TonB_sf"/>
</dbReference>
<dbReference type="RefSeq" id="WP_038483353.1">
    <property type="nucleotide sequence ID" value="NZ_JABASV010000011.1"/>
</dbReference>
<dbReference type="Pfam" id="PF00593">
    <property type="entry name" value="TonB_dep_Rec_b-barrel"/>
    <property type="match status" value="1"/>
</dbReference>
<dbReference type="GO" id="GO:0015889">
    <property type="term" value="P:cobalamin transport"/>
    <property type="evidence" value="ECO:0007669"/>
    <property type="project" value="TreeGrafter"/>
</dbReference>
<keyword evidence="6" id="KW-0406">Ion transport</keyword>
<sequence>MSYRFHSTATLAAFAMAALPMAVQAQSNAQPAANTLNPVVVTAALAPRTANESLSSVTVLDEATLRRQDPVSITDLLRGQPGVDVSTNGSFGKNSSVFIRGSGSGQNVLLIDGIRLRSATSGGAAWQHLEPRMFDRAEIVRGPRGSLYGADAIGGVIQLFTPQGEEEGPQPRISVGGGSFNTQRLSAGISGKEGGTRYSFSASHFTTDGQPIRRDGDDKGYDNTTALARVSHTFESGAEAGVLALRARGHNEYDGGENDFVQQVAGVYGELPITDNWRSRLTLSESRDESDNIDNFGDSVFNTKVSTARWENTLTAGAHELIAGAEYSEDRVNSTTAYDETSRSNAAVFTQALLDFAPFTLQASLRFDDNEAYGEEVTGSVGVGYDVDGHHTLRANYGTAFNAPTYNQLYFPGFGNPDLESETSQSIEVGVRGQYGHWFWDAALYQTDIDNLIAGQGLLFNVPETRIRGAELAAGVELDDWTLAAALTYTDPENRLTGKRLQNRASQSLRLDVDRELGDWSVGGSWIAQNHRYRDAQNQDRLSGYGLVNLRAGWQFAPLWSARVTLENALDQDYITTRSFDGADYINAGRAGFLSVHFGQ</sequence>
<comment type="caution">
    <text evidence="15">The sequence shown here is derived from an EMBL/GenBank/DDBJ whole genome shotgun (WGS) entry which is preliminary data.</text>
</comment>